<evidence type="ECO:0000256" key="8">
    <source>
        <dbReference type="ARBA" id="ARBA00038195"/>
    </source>
</evidence>
<dbReference type="GO" id="GO:0005615">
    <property type="term" value="C:extracellular space"/>
    <property type="evidence" value="ECO:0007669"/>
    <property type="project" value="TreeGrafter"/>
</dbReference>
<dbReference type="GeneTree" id="ENSGT00940000159468"/>
<evidence type="ECO:0000256" key="3">
    <source>
        <dbReference type="ARBA" id="ARBA00022729"/>
    </source>
</evidence>
<proteinExistence type="inferred from homology"/>
<dbReference type="Ensembl" id="ENSPRET00000031904.1">
    <property type="protein sequence ID" value="ENSPREP00000031546.1"/>
    <property type="gene ID" value="ENSPREG00000021372.1"/>
</dbReference>
<dbReference type="GO" id="GO:0045087">
    <property type="term" value="P:innate immune response"/>
    <property type="evidence" value="ECO:0007669"/>
    <property type="project" value="UniProtKB-KW"/>
</dbReference>
<keyword evidence="7" id="KW-0176">Collagen</keyword>
<dbReference type="GO" id="GO:0005581">
    <property type="term" value="C:collagen trimer"/>
    <property type="evidence" value="ECO:0007669"/>
    <property type="project" value="UniProtKB-KW"/>
</dbReference>
<dbReference type="InterPro" id="IPR051077">
    <property type="entry name" value="Ca-dependent_lectin"/>
</dbReference>
<evidence type="ECO:0000256" key="4">
    <source>
        <dbReference type="ARBA" id="ARBA00022734"/>
    </source>
</evidence>
<protein>
    <recommendedName>
        <fullName evidence="9">Collectin-11</fullName>
    </recommendedName>
</protein>
<dbReference type="Pfam" id="PF00059">
    <property type="entry name" value="Lectin_C"/>
    <property type="match status" value="1"/>
</dbReference>
<evidence type="ECO:0000259" key="13">
    <source>
        <dbReference type="PROSITE" id="PS50041"/>
    </source>
</evidence>
<accession>A0A3P9QBN4</accession>
<dbReference type="AlphaFoldDB" id="A0A3P9QBN4"/>
<keyword evidence="6" id="KW-0391">Immunity</keyword>
<name>A0A3P9QBN4_POERE</name>
<dbReference type="InterPro" id="IPR033990">
    <property type="entry name" value="Collectin_CTLD"/>
</dbReference>
<sequence>MSDPAECVYLNSHPSLAAFSANYLQGPQLLQDVISELFINVLSHTHTLSLTHLLSHTHTHTHPRRNMKTFQQDAQKSKLLQISGRWNRRSGLENTRQVNTPSSPCGKMARWKLLLHMTLTSVMMTSLLQVQLLHGQQVAEDSCTIQILVPGLKGEPGEKGQKGTAGRPGRVGPPGENGGPGLKGQKGIMGHHGKFGPSGIKGVKGDMGDPGPIGPKGEPGVPCECASMRKMIGEMDIVVAQLSSELSFIKNAVAGIKETDSKVYLLVKEAKRYADAEAFCQARGGHLAMPKDDGANAAIAGYITEAGLSRVYIGVHDLDQEGLFTYVDRSPMSTFSRWRQGEPNNAYDDEDCTEMVASGEWTDVACHPTMFFICEFNKDSV</sequence>
<keyword evidence="1" id="KW-0399">Innate immunity</keyword>
<dbReference type="InterPro" id="IPR008160">
    <property type="entry name" value="Collagen"/>
</dbReference>
<dbReference type="Gene3D" id="3.10.100.10">
    <property type="entry name" value="Mannose-Binding Protein A, subunit A"/>
    <property type="match status" value="1"/>
</dbReference>
<dbReference type="PANTHER" id="PTHR24024">
    <property type="entry name" value="PULMONARY SURFACTANT-ASSOCIATED PROTEIN A"/>
    <property type="match status" value="1"/>
</dbReference>
<feature type="region of interest" description="Disordered" evidence="12">
    <location>
        <begin position="153"/>
        <end position="183"/>
    </location>
</feature>
<dbReference type="GO" id="GO:0030246">
    <property type="term" value="F:carbohydrate binding"/>
    <property type="evidence" value="ECO:0007669"/>
    <property type="project" value="UniProtKB-KW"/>
</dbReference>
<comment type="function">
    <text evidence="10">Lectin that plays a role in innate immunity, apoptosis and embryogenesis. Calcium-dependent lectin that binds self and non-self glycoproteins presenting high mannose oligosaccharides with at least one terminal alpha-1,2-linked mannose epitope. Primarily recognizes the terminal disaccharide of the glycan. Also recognizes a subset of fucosylated glycans and lipopolysaccharides. Plays a role in innate immunity through its ability to bind non-self sugars presented by microorganisms and to activate the complement through the recruitment of MAPS1. Also plays a role in apoptosis through its ability to bind in a calcium-independent manner the DNA present at the surface of apoptotic cells and to activate the complement in response to this binding. Finally, plays a role in development, probably serving as a guidance cue during the migration of neural crest cells and other cell types during embryogenesis.</text>
</comment>
<dbReference type="PANTHER" id="PTHR24024:SF14">
    <property type="entry name" value="COLLECTIN-11"/>
    <property type="match status" value="1"/>
</dbReference>
<dbReference type="SUPFAM" id="SSF56436">
    <property type="entry name" value="C-type lectin-like"/>
    <property type="match status" value="1"/>
</dbReference>
<evidence type="ECO:0000256" key="5">
    <source>
        <dbReference type="ARBA" id="ARBA00022837"/>
    </source>
</evidence>
<dbReference type="STRING" id="8081.ENSPREP00000031546"/>
<dbReference type="Proteomes" id="UP000242638">
    <property type="component" value="Unassembled WGS sequence"/>
</dbReference>
<keyword evidence="15" id="KW-1185">Reference proteome</keyword>
<dbReference type="GO" id="GO:0046872">
    <property type="term" value="F:metal ion binding"/>
    <property type="evidence" value="ECO:0007669"/>
    <property type="project" value="UniProtKB-KW"/>
</dbReference>
<evidence type="ECO:0000256" key="10">
    <source>
        <dbReference type="ARBA" id="ARBA00045618"/>
    </source>
</evidence>
<comment type="subunit">
    <text evidence="11">Homotrimer; disulfide-linked. Interacts with MASP1; probably triggers the lectin pathway of complement.</text>
</comment>
<evidence type="ECO:0000256" key="1">
    <source>
        <dbReference type="ARBA" id="ARBA00022588"/>
    </source>
</evidence>
<feature type="domain" description="C-type lectin" evidence="13">
    <location>
        <begin position="259"/>
        <end position="375"/>
    </location>
</feature>
<reference evidence="14" key="3">
    <citation type="submission" date="2025-09" db="UniProtKB">
        <authorList>
            <consortium name="Ensembl"/>
        </authorList>
    </citation>
    <scope>IDENTIFICATION</scope>
    <source>
        <strain evidence="14">Guanapo</strain>
    </source>
</reference>
<evidence type="ECO:0000313" key="14">
    <source>
        <dbReference type="Ensembl" id="ENSPREP00000031546.1"/>
    </source>
</evidence>
<dbReference type="InterPro" id="IPR016187">
    <property type="entry name" value="CTDL_fold"/>
</dbReference>
<evidence type="ECO:0000256" key="7">
    <source>
        <dbReference type="ARBA" id="ARBA00023119"/>
    </source>
</evidence>
<dbReference type="InterPro" id="IPR016186">
    <property type="entry name" value="C-type_lectin-like/link_sf"/>
</dbReference>
<dbReference type="Pfam" id="PF01391">
    <property type="entry name" value="Collagen"/>
    <property type="match status" value="1"/>
</dbReference>
<dbReference type="PROSITE" id="PS50041">
    <property type="entry name" value="C_TYPE_LECTIN_2"/>
    <property type="match status" value="1"/>
</dbReference>
<organism evidence="14 15">
    <name type="scientific">Poecilia reticulata</name>
    <name type="common">Guppy</name>
    <name type="synonym">Acanthophacelus reticulatus</name>
    <dbReference type="NCBI Taxonomy" id="8081"/>
    <lineage>
        <taxon>Eukaryota</taxon>
        <taxon>Metazoa</taxon>
        <taxon>Chordata</taxon>
        <taxon>Craniata</taxon>
        <taxon>Vertebrata</taxon>
        <taxon>Euteleostomi</taxon>
        <taxon>Actinopterygii</taxon>
        <taxon>Neopterygii</taxon>
        <taxon>Teleostei</taxon>
        <taxon>Neoteleostei</taxon>
        <taxon>Acanthomorphata</taxon>
        <taxon>Ovalentaria</taxon>
        <taxon>Atherinomorphae</taxon>
        <taxon>Cyprinodontiformes</taxon>
        <taxon>Poeciliidae</taxon>
        <taxon>Poeciliinae</taxon>
        <taxon>Poecilia</taxon>
    </lineage>
</organism>
<evidence type="ECO:0000256" key="11">
    <source>
        <dbReference type="ARBA" id="ARBA00046592"/>
    </source>
</evidence>
<keyword evidence="5" id="KW-0106">Calcium</keyword>
<keyword evidence="4" id="KW-0430">Lectin</keyword>
<comment type="similarity">
    <text evidence="8">Belongs to the COLEC10/COLEC11 family.</text>
</comment>
<evidence type="ECO:0000256" key="2">
    <source>
        <dbReference type="ARBA" id="ARBA00022723"/>
    </source>
</evidence>
<evidence type="ECO:0000256" key="6">
    <source>
        <dbReference type="ARBA" id="ARBA00022859"/>
    </source>
</evidence>
<reference evidence="15" key="1">
    <citation type="submission" date="2013-11" db="EMBL/GenBank/DDBJ databases">
        <title>The genomic landscape of the Guanapo guppy.</title>
        <authorList>
            <person name="Kuenstner A."/>
            <person name="Dreyer C."/>
        </authorList>
    </citation>
    <scope>NUCLEOTIDE SEQUENCE</scope>
    <source>
        <strain evidence="15">Guanapo</strain>
    </source>
</reference>
<evidence type="ECO:0000256" key="12">
    <source>
        <dbReference type="SAM" id="MobiDB-lite"/>
    </source>
</evidence>
<reference evidence="14" key="2">
    <citation type="submission" date="2025-08" db="UniProtKB">
        <authorList>
            <consortium name="Ensembl"/>
        </authorList>
    </citation>
    <scope>IDENTIFICATION</scope>
    <source>
        <strain evidence="14">Guanapo</strain>
    </source>
</reference>
<evidence type="ECO:0000313" key="15">
    <source>
        <dbReference type="Proteomes" id="UP000242638"/>
    </source>
</evidence>
<dbReference type="SMART" id="SM00034">
    <property type="entry name" value="CLECT"/>
    <property type="match status" value="1"/>
</dbReference>
<dbReference type="OMA" id="ITMYFLC"/>
<evidence type="ECO:0000256" key="9">
    <source>
        <dbReference type="ARBA" id="ARBA00040130"/>
    </source>
</evidence>
<dbReference type="CDD" id="cd03591">
    <property type="entry name" value="CLECT_collectin_like"/>
    <property type="match status" value="1"/>
</dbReference>
<keyword evidence="3" id="KW-0732">Signal</keyword>
<dbReference type="InterPro" id="IPR001304">
    <property type="entry name" value="C-type_lectin-like"/>
</dbReference>
<keyword evidence="2" id="KW-0479">Metal-binding</keyword>